<dbReference type="GO" id="GO:0016787">
    <property type="term" value="F:hydrolase activity"/>
    <property type="evidence" value="ECO:0007669"/>
    <property type="project" value="UniProtKB-KW"/>
</dbReference>
<dbReference type="PANTHER" id="PTHR34873:SF3">
    <property type="entry name" value="ADDICTION MODULE TOXIN, HICA FAMILY"/>
    <property type="match status" value="1"/>
</dbReference>
<keyword evidence="3" id="KW-0540">Nuclease</keyword>
<sequence>MPMKVREILKLLKQDGWYEVEQEGSHRQFKHPVKKGKVTVPVHSKNDDLTPRTEKSILKQAGLI</sequence>
<dbReference type="EMBL" id="CP036259">
    <property type="protein sequence ID" value="QDR80220.1"/>
    <property type="molecule type" value="Genomic_DNA"/>
</dbReference>
<evidence type="ECO:0000256" key="3">
    <source>
        <dbReference type="ARBA" id="ARBA00022722"/>
    </source>
</evidence>
<evidence type="ECO:0000256" key="6">
    <source>
        <dbReference type="ARBA" id="ARBA00022884"/>
    </source>
</evidence>
<organism evidence="9 10">
    <name type="scientific">Sporomusa termitida</name>
    <dbReference type="NCBI Taxonomy" id="2377"/>
    <lineage>
        <taxon>Bacteria</taxon>
        <taxon>Bacillati</taxon>
        <taxon>Bacillota</taxon>
        <taxon>Negativicutes</taxon>
        <taxon>Selenomonadales</taxon>
        <taxon>Sporomusaceae</taxon>
        <taxon>Sporomusa</taxon>
    </lineage>
</organism>
<dbReference type="KEGG" id="sted:SPTER_15390"/>
<proteinExistence type="inferred from homology"/>
<dbReference type="GO" id="GO:0004519">
    <property type="term" value="F:endonuclease activity"/>
    <property type="evidence" value="ECO:0007669"/>
    <property type="project" value="UniProtKB-KW"/>
</dbReference>
<evidence type="ECO:0000256" key="2">
    <source>
        <dbReference type="ARBA" id="ARBA00022649"/>
    </source>
</evidence>
<evidence type="ECO:0000256" key="8">
    <source>
        <dbReference type="SAM" id="MobiDB-lite"/>
    </source>
</evidence>
<dbReference type="PANTHER" id="PTHR34873">
    <property type="entry name" value="SSR1766 PROTEIN"/>
    <property type="match status" value="1"/>
</dbReference>
<dbReference type="RefSeq" id="WP_342787123.1">
    <property type="nucleotide sequence ID" value="NZ_CP036259.1"/>
</dbReference>
<dbReference type="Pfam" id="PF07927">
    <property type="entry name" value="HicA_toxin"/>
    <property type="match status" value="1"/>
</dbReference>
<evidence type="ECO:0000256" key="1">
    <source>
        <dbReference type="ARBA" id="ARBA00006620"/>
    </source>
</evidence>
<protein>
    <submittedName>
        <fullName evidence="9">HicA toxin of bacterial toxin-antitoxin</fullName>
    </submittedName>
</protein>
<dbReference type="Proteomes" id="UP000320776">
    <property type="component" value="Chromosome"/>
</dbReference>
<gene>
    <name evidence="9" type="ORF">SPTER_15390</name>
</gene>
<dbReference type="InterPro" id="IPR012933">
    <property type="entry name" value="HicA_mRNA_interferase"/>
</dbReference>
<evidence type="ECO:0000256" key="4">
    <source>
        <dbReference type="ARBA" id="ARBA00022759"/>
    </source>
</evidence>
<dbReference type="InterPro" id="IPR038570">
    <property type="entry name" value="HicA_sf"/>
</dbReference>
<feature type="region of interest" description="Disordered" evidence="8">
    <location>
        <begin position="41"/>
        <end position="64"/>
    </location>
</feature>
<keyword evidence="10" id="KW-1185">Reference proteome</keyword>
<dbReference type="SUPFAM" id="SSF54786">
    <property type="entry name" value="YcfA/nrd intein domain"/>
    <property type="match status" value="1"/>
</dbReference>
<keyword evidence="2" id="KW-1277">Toxin-antitoxin system</keyword>
<evidence type="ECO:0000313" key="9">
    <source>
        <dbReference type="EMBL" id="QDR80220.1"/>
    </source>
</evidence>
<evidence type="ECO:0000256" key="7">
    <source>
        <dbReference type="ARBA" id="ARBA00023016"/>
    </source>
</evidence>
<keyword evidence="7" id="KW-0346">Stress response</keyword>
<dbReference type="GO" id="GO:0003729">
    <property type="term" value="F:mRNA binding"/>
    <property type="evidence" value="ECO:0007669"/>
    <property type="project" value="InterPro"/>
</dbReference>
<name>A0A517DS79_9FIRM</name>
<feature type="compositionally biased region" description="Basic and acidic residues" evidence="8">
    <location>
        <begin position="44"/>
        <end position="57"/>
    </location>
</feature>
<keyword evidence="5" id="KW-0378">Hydrolase</keyword>
<reference evidence="9 10" key="1">
    <citation type="submission" date="2019-02" db="EMBL/GenBank/DDBJ databases">
        <title>Closed genome of Sporomusa termitida DSM 4440.</title>
        <authorList>
            <person name="Poehlein A."/>
            <person name="Daniel R."/>
        </authorList>
    </citation>
    <scope>NUCLEOTIDE SEQUENCE [LARGE SCALE GENOMIC DNA]</scope>
    <source>
        <strain evidence="9 10">DSM 4440</strain>
    </source>
</reference>
<evidence type="ECO:0000256" key="5">
    <source>
        <dbReference type="ARBA" id="ARBA00022801"/>
    </source>
</evidence>
<dbReference type="Gene3D" id="3.30.920.30">
    <property type="entry name" value="Hypothetical protein"/>
    <property type="match status" value="1"/>
</dbReference>
<keyword evidence="6" id="KW-0694">RNA-binding</keyword>
<comment type="similarity">
    <text evidence="1">Belongs to the HicA mRNA interferase family.</text>
</comment>
<evidence type="ECO:0000313" key="10">
    <source>
        <dbReference type="Proteomes" id="UP000320776"/>
    </source>
</evidence>
<dbReference type="AlphaFoldDB" id="A0A517DS79"/>
<keyword evidence="4" id="KW-0255">Endonuclease</keyword>
<accession>A0A517DS79</accession>